<dbReference type="Proteomes" id="UP001058974">
    <property type="component" value="Chromosome 6"/>
</dbReference>
<name>A0A9D4WEU9_PEA</name>
<sequence>MVFWLVGNDKNIKAWQYPWVAPGLVMQDLLLQLEKLMDFNMIKDINNHKSDNWKALWTITCQSFWYWRNQRMCMDEYVMPQNLAKDIKDKVQHYFKNLELNNKIATRKKEVKQAHWSPASGEWITLNTDGSVNHAGLARC</sequence>
<organism evidence="1 2">
    <name type="scientific">Pisum sativum</name>
    <name type="common">Garden pea</name>
    <name type="synonym">Lathyrus oleraceus</name>
    <dbReference type="NCBI Taxonomy" id="3888"/>
    <lineage>
        <taxon>Eukaryota</taxon>
        <taxon>Viridiplantae</taxon>
        <taxon>Streptophyta</taxon>
        <taxon>Embryophyta</taxon>
        <taxon>Tracheophyta</taxon>
        <taxon>Spermatophyta</taxon>
        <taxon>Magnoliopsida</taxon>
        <taxon>eudicotyledons</taxon>
        <taxon>Gunneridae</taxon>
        <taxon>Pentapetalae</taxon>
        <taxon>rosids</taxon>
        <taxon>fabids</taxon>
        <taxon>Fabales</taxon>
        <taxon>Fabaceae</taxon>
        <taxon>Papilionoideae</taxon>
        <taxon>50 kb inversion clade</taxon>
        <taxon>NPAAA clade</taxon>
        <taxon>Hologalegina</taxon>
        <taxon>IRL clade</taxon>
        <taxon>Fabeae</taxon>
        <taxon>Lathyrus</taxon>
    </lineage>
</organism>
<evidence type="ECO:0000313" key="1">
    <source>
        <dbReference type="EMBL" id="KAI5400234.1"/>
    </source>
</evidence>
<accession>A0A9D4WEU9</accession>
<keyword evidence="2" id="KW-1185">Reference proteome</keyword>
<comment type="caution">
    <text evidence="1">The sequence shown here is derived from an EMBL/GenBank/DDBJ whole genome shotgun (WGS) entry which is preliminary data.</text>
</comment>
<gene>
    <name evidence="1" type="ORF">KIW84_065236</name>
</gene>
<dbReference type="EMBL" id="JAMSHJ010000006">
    <property type="protein sequence ID" value="KAI5400234.1"/>
    <property type="molecule type" value="Genomic_DNA"/>
</dbReference>
<reference evidence="1 2" key="1">
    <citation type="journal article" date="2022" name="Nat. Genet.">
        <title>Improved pea reference genome and pan-genome highlight genomic features and evolutionary characteristics.</title>
        <authorList>
            <person name="Yang T."/>
            <person name="Liu R."/>
            <person name="Luo Y."/>
            <person name="Hu S."/>
            <person name="Wang D."/>
            <person name="Wang C."/>
            <person name="Pandey M.K."/>
            <person name="Ge S."/>
            <person name="Xu Q."/>
            <person name="Li N."/>
            <person name="Li G."/>
            <person name="Huang Y."/>
            <person name="Saxena R.K."/>
            <person name="Ji Y."/>
            <person name="Li M."/>
            <person name="Yan X."/>
            <person name="He Y."/>
            <person name="Liu Y."/>
            <person name="Wang X."/>
            <person name="Xiang C."/>
            <person name="Varshney R.K."/>
            <person name="Ding H."/>
            <person name="Gao S."/>
            <person name="Zong X."/>
        </authorList>
    </citation>
    <scope>NUCLEOTIDE SEQUENCE [LARGE SCALE GENOMIC DNA]</scope>
    <source>
        <strain evidence="1 2">cv. Zhongwan 6</strain>
    </source>
</reference>
<protein>
    <submittedName>
        <fullName evidence="1">Uncharacterized protein</fullName>
    </submittedName>
</protein>
<dbReference type="Gramene" id="Psat06G0523600-T1">
    <property type="protein sequence ID" value="KAI5400234.1"/>
    <property type="gene ID" value="KIW84_065236"/>
</dbReference>
<evidence type="ECO:0000313" key="2">
    <source>
        <dbReference type="Proteomes" id="UP001058974"/>
    </source>
</evidence>
<dbReference type="AlphaFoldDB" id="A0A9D4WEU9"/>
<proteinExistence type="predicted"/>